<dbReference type="InterPro" id="IPR006311">
    <property type="entry name" value="TAT_signal"/>
</dbReference>
<comment type="caution">
    <text evidence="3">The sequence shown here is derived from an EMBL/GenBank/DDBJ whole genome shotgun (WGS) entry which is preliminary data.</text>
</comment>
<accession>A0ABS0XN47</accession>
<reference evidence="4" key="1">
    <citation type="submission" date="2020-12" db="EMBL/GenBank/DDBJ databases">
        <title>Hymenobacter sp.</title>
        <authorList>
            <person name="Kim M.K."/>
        </authorList>
    </citation>
    <scope>NUCLEOTIDE SEQUENCE [LARGE SCALE GENOMIC DNA]</scope>
    <source>
        <strain evidence="4">BT553</strain>
    </source>
</reference>
<dbReference type="InterPro" id="IPR023296">
    <property type="entry name" value="Glyco_hydro_beta-prop_sf"/>
</dbReference>
<dbReference type="SUPFAM" id="SSF75005">
    <property type="entry name" value="Arabinanase/levansucrase/invertase"/>
    <property type="match status" value="2"/>
</dbReference>
<name>A0ABS0XN47_9SPHN</name>
<evidence type="ECO:0000313" key="4">
    <source>
        <dbReference type="Proteomes" id="UP000640426"/>
    </source>
</evidence>
<dbReference type="InterPro" id="IPR050727">
    <property type="entry name" value="GH43_arabinanases"/>
</dbReference>
<dbReference type="PROSITE" id="PS51318">
    <property type="entry name" value="TAT"/>
    <property type="match status" value="1"/>
</dbReference>
<dbReference type="EMBL" id="JAELXS010000003">
    <property type="protein sequence ID" value="MBJ6121466.1"/>
    <property type="molecule type" value="Genomic_DNA"/>
</dbReference>
<dbReference type="PANTHER" id="PTHR43301">
    <property type="entry name" value="ARABINAN ENDO-1,5-ALPHA-L-ARABINOSIDASE"/>
    <property type="match status" value="1"/>
</dbReference>
<keyword evidence="4" id="KW-1185">Reference proteome</keyword>
<feature type="domain" description="Arabinosidase BT-3657-like N-terminal" evidence="2">
    <location>
        <begin position="26"/>
        <end position="144"/>
    </location>
</feature>
<evidence type="ECO:0000259" key="2">
    <source>
        <dbReference type="Pfam" id="PF22847"/>
    </source>
</evidence>
<gene>
    <name evidence="3" type="ORF">JAO74_06645</name>
</gene>
<keyword evidence="1" id="KW-0732">Signal</keyword>
<dbReference type="GO" id="GO:0016787">
    <property type="term" value="F:hydrolase activity"/>
    <property type="evidence" value="ECO:0007669"/>
    <property type="project" value="UniProtKB-KW"/>
</dbReference>
<dbReference type="CDD" id="cd08983">
    <property type="entry name" value="GH43_Bt3655-like"/>
    <property type="match status" value="1"/>
</dbReference>
<keyword evidence="3" id="KW-0378">Hydrolase</keyword>
<sequence>MSPIGDHGDMTMQPTRRLFCAGLAATAATAAAPALAAAKDRHFAFTYFRNADDGGAGMRLAISDDGFTYRPVRGGAPVVVPQVGENKLMRDPCVARDPRTGLYHMVWTTSWTGQTIGHASSRDLIDWSAQQAVPVMAAFPGTRNSWAPELIWDDTKRHFVIFWSSTVGAAGKEGDHRLYATTTTDFRTFTPTRKIYDPGFSVIDATFQRIGHRLIMFVKDERKEPLRKVIQWCEAKSPTGPFGPLSPPITPAWSEGPTAIQVDGETVVFFDRYIDKRYAAVASRDLKTWRDVSDRITMPPGANHGTIIPIDPARYNALAALG</sequence>
<dbReference type="Gene3D" id="2.115.10.20">
    <property type="entry name" value="Glycosyl hydrolase domain, family 43"/>
    <property type="match status" value="1"/>
</dbReference>
<organism evidence="3 4">
    <name type="scientific">Sphingomonas mollis</name>
    <dbReference type="NCBI Taxonomy" id="2795726"/>
    <lineage>
        <taxon>Bacteria</taxon>
        <taxon>Pseudomonadati</taxon>
        <taxon>Pseudomonadota</taxon>
        <taxon>Alphaproteobacteria</taxon>
        <taxon>Sphingomonadales</taxon>
        <taxon>Sphingomonadaceae</taxon>
        <taxon>Sphingomonas</taxon>
    </lineage>
</organism>
<proteinExistence type="predicted"/>
<feature type="chain" id="PRO_5046187777" evidence="1">
    <location>
        <begin position="37"/>
        <end position="322"/>
    </location>
</feature>
<evidence type="ECO:0000256" key="1">
    <source>
        <dbReference type="SAM" id="SignalP"/>
    </source>
</evidence>
<dbReference type="InterPro" id="IPR055133">
    <property type="entry name" value="BT_3657-like_N"/>
</dbReference>
<dbReference type="Pfam" id="PF22847">
    <property type="entry name" value="BT_3657-like_N"/>
    <property type="match status" value="1"/>
</dbReference>
<protein>
    <submittedName>
        <fullName evidence="3">Glycoside hydrolase family 43 protein</fullName>
    </submittedName>
</protein>
<evidence type="ECO:0000313" key="3">
    <source>
        <dbReference type="EMBL" id="MBJ6121466.1"/>
    </source>
</evidence>
<feature type="signal peptide" evidence="1">
    <location>
        <begin position="1"/>
        <end position="36"/>
    </location>
</feature>
<dbReference type="PANTHER" id="PTHR43301:SF3">
    <property type="entry name" value="ARABINAN ENDO-1,5-ALPHA-L-ARABINOSIDASE A-RELATED"/>
    <property type="match status" value="1"/>
</dbReference>
<dbReference type="Proteomes" id="UP000640426">
    <property type="component" value="Unassembled WGS sequence"/>
</dbReference>